<feature type="region of interest" description="Disordered" evidence="2">
    <location>
        <begin position="45"/>
        <end position="65"/>
    </location>
</feature>
<organism evidence="5 6">
    <name type="scientific">Intrasporangium calvum</name>
    <dbReference type="NCBI Taxonomy" id="53358"/>
    <lineage>
        <taxon>Bacteria</taxon>
        <taxon>Bacillati</taxon>
        <taxon>Actinomycetota</taxon>
        <taxon>Actinomycetes</taxon>
        <taxon>Micrococcales</taxon>
        <taxon>Intrasporangiaceae</taxon>
        <taxon>Intrasporangium</taxon>
    </lineage>
</organism>
<dbReference type="Gene3D" id="1.10.10.1100">
    <property type="entry name" value="BFD-like [2Fe-2S]-binding domain"/>
    <property type="match status" value="1"/>
</dbReference>
<evidence type="ECO:0000259" key="4">
    <source>
        <dbReference type="Pfam" id="PF07992"/>
    </source>
</evidence>
<comment type="caution">
    <text evidence="5">The sequence shown here is derived from an EMBL/GenBank/DDBJ whole genome shotgun (WGS) entry which is preliminary data.</text>
</comment>
<proteinExistence type="predicted"/>
<dbReference type="InterPro" id="IPR023753">
    <property type="entry name" value="FAD/NAD-binding_dom"/>
</dbReference>
<dbReference type="CDD" id="cd19946">
    <property type="entry name" value="GlpA-like_Fer2_BFD-like"/>
    <property type="match status" value="1"/>
</dbReference>
<dbReference type="SUPFAM" id="SSF51905">
    <property type="entry name" value="FAD/NAD(P)-binding domain"/>
    <property type="match status" value="1"/>
</dbReference>
<dbReference type="Pfam" id="PF07992">
    <property type="entry name" value="Pyr_redox_2"/>
    <property type="match status" value="1"/>
</dbReference>
<evidence type="ECO:0000313" key="5">
    <source>
        <dbReference type="EMBL" id="MDC5697053.1"/>
    </source>
</evidence>
<dbReference type="Pfam" id="PF04324">
    <property type="entry name" value="Fer2_BFD"/>
    <property type="match status" value="1"/>
</dbReference>
<dbReference type="PANTHER" id="PTHR42949">
    <property type="entry name" value="ANAEROBIC GLYCEROL-3-PHOSPHATE DEHYDROGENASE SUBUNIT B"/>
    <property type="match status" value="1"/>
</dbReference>
<dbReference type="RefSeq" id="WP_272461627.1">
    <property type="nucleotide sequence ID" value="NZ_JAPFQL010000024.1"/>
</dbReference>
<feature type="domain" description="BFD-like [2Fe-2S]-binding" evidence="3">
    <location>
        <begin position="402"/>
        <end position="450"/>
    </location>
</feature>
<keyword evidence="6" id="KW-1185">Reference proteome</keyword>
<gene>
    <name evidence="5" type="ORF">OO014_07260</name>
</gene>
<dbReference type="InterPro" id="IPR051691">
    <property type="entry name" value="Metab_Enz_Cyan_OpOx_G3PDH"/>
</dbReference>
<dbReference type="InterPro" id="IPR007419">
    <property type="entry name" value="BFD-like_2Fe2S-bd_dom"/>
</dbReference>
<reference evidence="5 6" key="1">
    <citation type="submission" date="2022-11" db="EMBL/GenBank/DDBJ databases">
        <title>Anaerobic phenanthrene biodegradation by a DNRA strain PheN6.</title>
        <authorList>
            <person name="Zhang Z."/>
        </authorList>
    </citation>
    <scope>NUCLEOTIDE SEQUENCE [LARGE SCALE GENOMIC DNA]</scope>
    <source>
        <strain evidence="5 6">PheN6</strain>
    </source>
</reference>
<evidence type="ECO:0000256" key="1">
    <source>
        <dbReference type="ARBA" id="ARBA00023002"/>
    </source>
</evidence>
<sequence length="482" mass="49603">MPLSDLPPDGVVIVGAGPAGLACAATLLDQGDTFVTVLDAGSGAGGQYWRQPAPPADSSDPGALRPDAMRGLHHDLGTFAELRSRLEAGQAAGRASLLTDHHVWTVVAAEGGHVVHAVDRSGGPGRERAVELRARHLVIATGAHDRSLPFPGWDLPGVLTAGGLQALLKAGDVALGPRVAVGGTGPFLLPVAAGLADRGATVVGVFEANSPTRWLRELRAVAANRTKLAEGAGYAATLLRRRVPVRTRTMIVEAHGRERVEAVTVARLDASGHPRRDTHRRIEVDAVGVGWGFSPQLDLAVTLGCALTADASGTPVVQVDEWQRTSRSGVSAAGEACGVGGAALAVAEGRLAARGIVGASASDAETAGLREEVARLRAFAAAMHRAHPVPAGWADALRSETVVCRCEEVSAGTVRHAIAERGATDARQVKQLTRAGMGWCQGRVCGHAVELLAGGGSGSPAERLVSTPLPLGVLASRKSRAM</sequence>
<dbReference type="PRINTS" id="PR00411">
    <property type="entry name" value="PNDRDTASEI"/>
</dbReference>
<dbReference type="Gene3D" id="3.50.50.60">
    <property type="entry name" value="FAD/NAD(P)-binding domain"/>
    <property type="match status" value="2"/>
</dbReference>
<keyword evidence="1" id="KW-0560">Oxidoreductase</keyword>
<feature type="domain" description="FAD/NAD(P)-binding" evidence="4">
    <location>
        <begin position="11"/>
        <end position="348"/>
    </location>
</feature>
<dbReference type="Proteomes" id="UP001150259">
    <property type="component" value="Unassembled WGS sequence"/>
</dbReference>
<evidence type="ECO:0000259" key="3">
    <source>
        <dbReference type="Pfam" id="PF04324"/>
    </source>
</evidence>
<evidence type="ECO:0000256" key="2">
    <source>
        <dbReference type="SAM" id="MobiDB-lite"/>
    </source>
</evidence>
<evidence type="ECO:0000313" key="6">
    <source>
        <dbReference type="Proteomes" id="UP001150259"/>
    </source>
</evidence>
<dbReference type="InterPro" id="IPR041854">
    <property type="entry name" value="BFD-like_2Fe2S-bd_dom_sf"/>
</dbReference>
<dbReference type="PRINTS" id="PR00368">
    <property type="entry name" value="FADPNR"/>
</dbReference>
<protein>
    <submittedName>
        <fullName evidence="5">NAD(P)/FAD-dependent oxidoreductase</fullName>
    </submittedName>
</protein>
<dbReference type="PANTHER" id="PTHR42949:SF3">
    <property type="entry name" value="ANAEROBIC GLYCEROL-3-PHOSPHATE DEHYDROGENASE SUBUNIT B"/>
    <property type="match status" value="1"/>
</dbReference>
<dbReference type="EMBL" id="JAPFQL010000024">
    <property type="protein sequence ID" value="MDC5697053.1"/>
    <property type="molecule type" value="Genomic_DNA"/>
</dbReference>
<name>A0ABT5GG24_9MICO</name>
<dbReference type="InterPro" id="IPR017224">
    <property type="entry name" value="Opine_Oxase_asu/HCN_bsu"/>
</dbReference>
<dbReference type="PIRSF" id="PIRSF037495">
    <property type="entry name" value="Opine_OX_OoxA/HcnB"/>
    <property type="match status" value="1"/>
</dbReference>
<accession>A0ABT5GG24</accession>
<dbReference type="InterPro" id="IPR036188">
    <property type="entry name" value="FAD/NAD-bd_sf"/>
</dbReference>